<feature type="domain" description="ImpA N-terminal" evidence="1">
    <location>
        <begin position="21"/>
        <end position="78"/>
    </location>
</feature>
<evidence type="ECO:0000313" key="3">
    <source>
        <dbReference type="Proteomes" id="UP000190965"/>
    </source>
</evidence>
<evidence type="ECO:0000259" key="1">
    <source>
        <dbReference type="Pfam" id="PF06812"/>
    </source>
</evidence>
<proteinExistence type="predicted"/>
<dbReference type="InterPro" id="IPR010657">
    <property type="entry name" value="ImpA_N"/>
</dbReference>
<dbReference type="Pfam" id="PF06812">
    <property type="entry name" value="ImpA_N"/>
    <property type="match status" value="1"/>
</dbReference>
<comment type="caution">
    <text evidence="2">The sequence shown here is derived from an EMBL/GenBank/DDBJ whole genome shotgun (WGS) entry which is preliminary data.</text>
</comment>
<protein>
    <recommendedName>
        <fullName evidence="1">ImpA N-terminal domain-containing protein</fullName>
    </recommendedName>
</protein>
<gene>
    <name evidence="2" type="ORF">BFW87_27680</name>
</gene>
<evidence type="ECO:0000313" key="2">
    <source>
        <dbReference type="EMBL" id="OPA85215.1"/>
    </source>
</evidence>
<name>A0A1T2XZG1_PSEFL</name>
<sequence length="96" mass="11025">MSYSEKLYAYYFELARLPCTSGEFAGCDMRFSSEYEALESELGKAQSIHGASLPDWKNVSEMGERLLRDHSKDLRVPASIRPTHRWACFCWWAPVG</sequence>
<dbReference type="OrthoDB" id="1522895at2"/>
<accession>A0A1T2XZG1</accession>
<dbReference type="AlphaFoldDB" id="A0A1T2XZG1"/>
<reference evidence="2 3" key="1">
    <citation type="submission" date="2016-12" db="EMBL/GenBank/DDBJ databases">
        <title>Draft genome sequences of seven strains of Pseudomonas fluorescens that produce 4-formylaminooxyvinylglycine.</title>
        <authorList>
            <person name="Okrent R.A."/>
            <person name="Manning V.A."/>
            <person name="Trippe K.M."/>
        </authorList>
    </citation>
    <scope>NUCLEOTIDE SEQUENCE [LARGE SCALE GENOMIC DNA]</scope>
    <source>
        <strain evidence="2 3">P5A</strain>
    </source>
</reference>
<dbReference type="Proteomes" id="UP000190965">
    <property type="component" value="Unassembled WGS sequence"/>
</dbReference>
<dbReference type="EMBL" id="MSDF01000054">
    <property type="protein sequence ID" value="OPA85215.1"/>
    <property type="molecule type" value="Genomic_DNA"/>
</dbReference>
<organism evidence="2 3">
    <name type="scientific">Pseudomonas fluorescens</name>
    <dbReference type="NCBI Taxonomy" id="294"/>
    <lineage>
        <taxon>Bacteria</taxon>
        <taxon>Pseudomonadati</taxon>
        <taxon>Pseudomonadota</taxon>
        <taxon>Gammaproteobacteria</taxon>
        <taxon>Pseudomonadales</taxon>
        <taxon>Pseudomonadaceae</taxon>
        <taxon>Pseudomonas</taxon>
    </lineage>
</organism>